<dbReference type="AlphaFoldDB" id="A0A7S0E140"/>
<gene>
    <name evidence="1" type="ORF">HPHI1048_LOCUS3714</name>
</gene>
<accession>A0A7S0E140</accession>
<name>A0A7S0E140_9CRYP</name>
<evidence type="ECO:0000313" key="1">
    <source>
        <dbReference type="EMBL" id="CAD8471640.1"/>
    </source>
</evidence>
<organism evidence="1">
    <name type="scientific">Hanusia phi</name>
    <dbReference type="NCBI Taxonomy" id="3032"/>
    <lineage>
        <taxon>Eukaryota</taxon>
        <taxon>Cryptophyceae</taxon>
        <taxon>Pyrenomonadales</taxon>
        <taxon>Geminigeraceae</taxon>
        <taxon>Hanusia</taxon>
    </lineage>
</organism>
<proteinExistence type="predicted"/>
<sequence length="298" mass="32922">MLSLSNKSMRNKVLVGSISLAALTLLVGGTLDMYMKSSSQQMSVSPHARTTQLYDIPNFVYQRTQMHFPQAEENWLDMAAEGKIGDDVKPERILHNLNAVISDARSHALEENYEARVKAKTDAMNENYDVYDVHHGKVVHKIYGKQVGGSVTLKPKEGSGLSQLAQPQIEGGMMMKQRSKVQQAKAQKLSYAVTVPAGLKSGQRFIAKIPNRGSMLVTVPPGVSGGQVVAIQLPEAHAAAARMLHPRRVHHEGSSEDMKRAMQDPPYKTTHPFADKMMDQALRNHYSAVPHSVYGMEH</sequence>
<reference evidence="1" key="1">
    <citation type="submission" date="2021-01" db="EMBL/GenBank/DDBJ databases">
        <authorList>
            <person name="Corre E."/>
            <person name="Pelletier E."/>
            <person name="Niang G."/>
            <person name="Scheremetjew M."/>
            <person name="Finn R."/>
            <person name="Kale V."/>
            <person name="Holt S."/>
            <person name="Cochrane G."/>
            <person name="Meng A."/>
            <person name="Brown T."/>
            <person name="Cohen L."/>
        </authorList>
    </citation>
    <scope>NUCLEOTIDE SEQUENCE</scope>
    <source>
        <strain evidence="1">CCMP325</strain>
    </source>
</reference>
<protein>
    <submittedName>
        <fullName evidence="1">Uncharacterized protein</fullName>
    </submittedName>
</protein>
<dbReference type="EMBL" id="HBEO01005233">
    <property type="protein sequence ID" value="CAD8471640.1"/>
    <property type="molecule type" value="Transcribed_RNA"/>
</dbReference>